<keyword evidence="5" id="KW-0274">FAD</keyword>
<evidence type="ECO:0000256" key="1">
    <source>
        <dbReference type="ARBA" id="ARBA00001974"/>
    </source>
</evidence>
<name>A0A2A3EME8_APICC</name>
<dbReference type="InterPro" id="IPR003171">
    <property type="entry name" value="Mehydrof_redctse-like"/>
</dbReference>
<keyword evidence="6" id="KW-0560">Oxidoreductase</keyword>
<evidence type="ECO:0000256" key="4">
    <source>
        <dbReference type="ARBA" id="ARBA00022630"/>
    </source>
</evidence>
<dbReference type="CDD" id="cd00537">
    <property type="entry name" value="MTHFR"/>
    <property type="match status" value="1"/>
</dbReference>
<organism evidence="8 9">
    <name type="scientific">Apis cerana cerana</name>
    <name type="common">Oriental honeybee</name>
    <dbReference type="NCBI Taxonomy" id="94128"/>
    <lineage>
        <taxon>Eukaryota</taxon>
        <taxon>Metazoa</taxon>
        <taxon>Ecdysozoa</taxon>
        <taxon>Arthropoda</taxon>
        <taxon>Hexapoda</taxon>
        <taxon>Insecta</taxon>
        <taxon>Pterygota</taxon>
        <taxon>Neoptera</taxon>
        <taxon>Endopterygota</taxon>
        <taxon>Hymenoptera</taxon>
        <taxon>Apocrita</taxon>
        <taxon>Aculeata</taxon>
        <taxon>Apoidea</taxon>
        <taxon>Anthophila</taxon>
        <taxon>Apidae</taxon>
        <taxon>Apis</taxon>
    </lineage>
</organism>
<dbReference type="Pfam" id="PF02219">
    <property type="entry name" value="MTHFR"/>
    <property type="match status" value="1"/>
</dbReference>
<gene>
    <name evidence="8" type="ORF">APICC_07513</name>
</gene>
<keyword evidence="9" id="KW-1185">Reference proteome</keyword>
<accession>A0A2A3EME8</accession>
<dbReference type="UniPathway" id="UPA00193"/>
<protein>
    <submittedName>
        <fullName evidence="8">Methylenetetrahydrofolate reductase</fullName>
    </submittedName>
</protein>
<keyword evidence="4" id="KW-0285">Flavoprotein</keyword>
<dbReference type="GO" id="GO:0005829">
    <property type="term" value="C:cytosol"/>
    <property type="evidence" value="ECO:0007669"/>
    <property type="project" value="TreeGrafter"/>
</dbReference>
<proteinExistence type="inferred from homology"/>
<evidence type="ECO:0000256" key="7">
    <source>
        <dbReference type="RuleBase" id="RU004254"/>
    </source>
</evidence>
<dbReference type="InterPro" id="IPR029041">
    <property type="entry name" value="FAD-linked_oxidoreductase-like"/>
</dbReference>
<evidence type="ECO:0000256" key="3">
    <source>
        <dbReference type="ARBA" id="ARBA00006743"/>
    </source>
</evidence>
<dbReference type="GO" id="GO:0035999">
    <property type="term" value="P:tetrahydrofolate interconversion"/>
    <property type="evidence" value="ECO:0007669"/>
    <property type="project" value="UniProtKB-UniPathway"/>
</dbReference>
<dbReference type="GO" id="GO:0009086">
    <property type="term" value="P:methionine biosynthetic process"/>
    <property type="evidence" value="ECO:0007669"/>
    <property type="project" value="TreeGrafter"/>
</dbReference>
<comment type="similarity">
    <text evidence="3">Belongs to the methylenetetrahydrofolate reductase family.</text>
</comment>
<dbReference type="Proteomes" id="UP000242457">
    <property type="component" value="Unassembled WGS sequence"/>
</dbReference>
<dbReference type="PANTHER" id="PTHR45754:SF3">
    <property type="entry name" value="METHYLENETETRAHYDROFOLATE REDUCTASE (NADPH)"/>
    <property type="match status" value="1"/>
</dbReference>
<comment type="pathway">
    <text evidence="2 7">One-carbon metabolism; tetrahydrofolate interconversion.</text>
</comment>
<evidence type="ECO:0000256" key="5">
    <source>
        <dbReference type="ARBA" id="ARBA00022827"/>
    </source>
</evidence>
<evidence type="ECO:0000256" key="2">
    <source>
        <dbReference type="ARBA" id="ARBA00004777"/>
    </source>
</evidence>
<dbReference type="PANTHER" id="PTHR45754">
    <property type="entry name" value="METHYLENETETRAHYDROFOLATE REDUCTASE"/>
    <property type="match status" value="1"/>
</dbReference>
<comment type="cofactor">
    <cofactor evidence="1">
        <name>FAD</name>
        <dbReference type="ChEBI" id="CHEBI:57692"/>
    </cofactor>
</comment>
<dbReference type="GO" id="GO:0071949">
    <property type="term" value="F:FAD binding"/>
    <property type="evidence" value="ECO:0007669"/>
    <property type="project" value="TreeGrafter"/>
</dbReference>
<reference evidence="8 9" key="1">
    <citation type="submission" date="2014-07" db="EMBL/GenBank/DDBJ databases">
        <title>Genomic and transcriptomic analysis on Apis cerana provide comprehensive insights into honey bee biology.</title>
        <authorList>
            <person name="Diao Q."/>
            <person name="Sun L."/>
            <person name="Zheng H."/>
            <person name="Zheng H."/>
            <person name="Xu S."/>
            <person name="Wang S."/>
            <person name="Zeng Z."/>
            <person name="Hu F."/>
            <person name="Su S."/>
            <person name="Wu J."/>
        </authorList>
    </citation>
    <scope>NUCLEOTIDE SEQUENCE [LARGE SCALE GENOMIC DNA]</scope>
    <source>
        <tissue evidence="8">Pupae without intestine</tissue>
    </source>
</reference>
<dbReference type="AlphaFoldDB" id="A0A2A3EME8"/>
<dbReference type="STRING" id="94128.A0A2A3EME8"/>
<dbReference type="SUPFAM" id="SSF51730">
    <property type="entry name" value="FAD-linked oxidoreductase"/>
    <property type="match status" value="1"/>
</dbReference>
<dbReference type="Gene3D" id="3.20.20.220">
    <property type="match status" value="1"/>
</dbReference>
<evidence type="ECO:0000256" key="6">
    <source>
        <dbReference type="ARBA" id="ARBA00023002"/>
    </source>
</evidence>
<sequence>MKKTILKRKTYNQYIDNIKNGYQFKDTEYEIIDLRNKLKNVIDTNTIFCSFEFMHVENNDFYKSFFMEMNKYHPLFYALTWKHMKNEIKNYLSSDICNIFPNNILLHLTSNDLTRNDVKIILKKTLDRGIRNIFVLKGDSSNPNSEFPYAIDLVRFIRNQFGEIFCICVAGYPEMHPKSLSKEMDLVYLKEKVDAGADFIITQMFFEANIFIKFVNDCKQIGINVPIIPGIFPIPNYICFQKMAKICNVKIPQIILNDLQCIKDNDEEVRIYGIELLKTIIKDIIASKTTCGFHFFTLNKPSLSSKICDKLGIFY</sequence>
<dbReference type="OrthoDB" id="16284at2759"/>
<evidence type="ECO:0000313" key="9">
    <source>
        <dbReference type="Proteomes" id="UP000242457"/>
    </source>
</evidence>
<dbReference type="GO" id="GO:0004489">
    <property type="term" value="F:methylenetetrahydrofolate reductase [NAD(P)H] activity"/>
    <property type="evidence" value="ECO:0007669"/>
    <property type="project" value="InterPro"/>
</dbReference>
<evidence type="ECO:0000313" key="8">
    <source>
        <dbReference type="EMBL" id="PBC32376.1"/>
    </source>
</evidence>
<dbReference type="EMBL" id="KZ288217">
    <property type="protein sequence ID" value="PBC32376.1"/>
    <property type="molecule type" value="Genomic_DNA"/>
</dbReference>